<name>A0ABU6JZ34_9RHOO</name>
<evidence type="ECO:0000313" key="2">
    <source>
        <dbReference type="Proteomes" id="UP001331561"/>
    </source>
</evidence>
<keyword evidence="2" id="KW-1185">Reference proteome</keyword>
<proteinExistence type="predicted"/>
<comment type="caution">
    <text evidence="1">The sequence shown here is derived from an EMBL/GenBank/DDBJ whole genome shotgun (WGS) entry which is preliminary data.</text>
</comment>
<gene>
    <name evidence="1" type="ORF">VVD49_00775</name>
</gene>
<organism evidence="1 2">
    <name type="scientific">Uliginosibacterium silvisoli</name>
    <dbReference type="NCBI Taxonomy" id="3114758"/>
    <lineage>
        <taxon>Bacteria</taxon>
        <taxon>Pseudomonadati</taxon>
        <taxon>Pseudomonadota</taxon>
        <taxon>Betaproteobacteria</taxon>
        <taxon>Rhodocyclales</taxon>
        <taxon>Zoogloeaceae</taxon>
        <taxon>Uliginosibacterium</taxon>
    </lineage>
</organism>
<sequence>MKNRRCNVTHALAAKPMLIGIEEARKQVAGEMAWGEHSDATGTVKRHVVRFDKQKAAL</sequence>
<dbReference type="RefSeq" id="WP_327597212.1">
    <property type="nucleotide sequence ID" value="NZ_JAYXHS010000001.1"/>
</dbReference>
<dbReference type="EMBL" id="JAYXHS010000001">
    <property type="protein sequence ID" value="MEC5384230.1"/>
    <property type="molecule type" value="Genomic_DNA"/>
</dbReference>
<protein>
    <submittedName>
        <fullName evidence="1">Uncharacterized protein</fullName>
    </submittedName>
</protein>
<accession>A0ABU6JZ34</accession>
<evidence type="ECO:0000313" key="1">
    <source>
        <dbReference type="EMBL" id="MEC5384230.1"/>
    </source>
</evidence>
<dbReference type="Proteomes" id="UP001331561">
    <property type="component" value="Unassembled WGS sequence"/>
</dbReference>
<reference evidence="1 2" key="1">
    <citation type="submission" date="2024-01" db="EMBL/GenBank/DDBJ databases">
        <title>Uliginosibacterium soil sp. nov.</title>
        <authorList>
            <person name="Lv Y."/>
        </authorList>
    </citation>
    <scope>NUCLEOTIDE SEQUENCE [LARGE SCALE GENOMIC DNA]</scope>
    <source>
        <strain evidence="1 2">H3</strain>
    </source>
</reference>